<keyword evidence="2" id="KW-1185">Reference proteome</keyword>
<sequence length="156" mass="17036">MPCNDINNPSFEGGFDFWYPGANPYYTTAWVGSGDAYAGDQFVTIATTPEYPIGTVNQDLYWLDDEVPYELTVHFRLVEPFGLINGCTVSALLGEHEIASLVVEEAGDWAPLTGEITPPERNMTISLKAVCGFGEGGSELQGQVLFDEVLFGPRCD</sequence>
<accession>A0A3D8R496</accession>
<evidence type="ECO:0000313" key="2">
    <source>
        <dbReference type="Proteomes" id="UP000256690"/>
    </source>
</evidence>
<organism evidence="1 2">
    <name type="scientific">Aspergillus mulundensis</name>
    <dbReference type="NCBI Taxonomy" id="1810919"/>
    <lineage>
        <taxon>Eukaryota</taxon>
        <taxon>Fungi</taxon>
        <taxon>Dikarya</taxon>
        <taxon>Ascomycota</taxon>
        <taxon>Pezizomycotina</taxon>
        <taxon>Eurotiomycetes</taxon>
        <taxon>Eurotiomycetidae</taxon>
        <taxon>Eurotiales</taxon>
        <taxon>Aspergillaceae</taxon>
        <taxon>Aspergillus</taxon>
        <taxon>Aspergillus subgen. Nidulantes</taxon>
    </lineage>
</organism>
<dbReference type="Proteomes" id="UP000256690">
    <property type="component" value="Unassembled WGS sequence"/>
</dbReference>
<comment type="caution">
    <text evidence="1">The sequence shown here is derived from an EMBL/GenBank/DDBJ whole genome shotgun (WGS) entry which is preliminary data.</text>
</comment>
<gene>
    <name evidence="1" type="ORF">DSM5745_08550</name>
</gene>
<proteinExistence type="predicted"/>
<dbReference type="AlphaFoldDB" id="A0A3D8R496"/>
<dbReference type="OrthoDB" id="4240053at2759"/>
<dbReference type="EMBL" id="PVWQ01000011">
    <property type="protein sequence ID" value="RDW68790.1"/>
    <property type="molecule type" value="Genomic_DNA"/>
</dbReference>
<dbReference type="GeneID" id="38118920"/>
<name>A0A3D8R496_9EURO</name>
<protein>
    <recommendedName>
        <fullName evidence="3">CBM-cenC domain-containing protein</fullName>
    </recommendedName>
</protein>
<evidence type="ECO:0000313" key="1">
    <source>
        <dbReference type="EMBL" id="RDW68790.1"/>
    </source>
</evidence>
<dbReference type="RefSeq" id="XP_026600579.1">
    <property type="nucleotide sequence ID" value="XM_026750566.1"/>
</dbReference>
<evidence type="ECO:0008006" key="3">
    <source>
        <dbReference type="Google" id="ProtNLM"/>
    </source>
</evidence>
<dbReference type="Gene3D" id="2.60.120.260">
    <property type="entry name" value="Galactose-binding domain-like"/>
    <property type="match status" value="1"/>
</dbReference>
<reference evidence="1 2" key="1">
    <citation type="journal article" date="2018" name="IMA Fungus">
        <title>IMA Genome-F 9: Draft genome sequence of Annulohypoxylon stygium, Aspergillus mulundensis, Berkeleyomyces basicola (syn. Thielaviopsis basicola), Ceratocystis smalleyi, two Cercospora beticola strains, Coleophoma cylindrospora, Fusarium fracticaudum, Phialophora cf. hyalina, and Morchella septimelata.</title>
        <authorList>
            <person name="Wingfield B.D."/>
            <person name="Bills G.F."/>
            <person name="Dong Y."/>
            <person name="Huang W."/>
            <person name="Nel W.J."/>
            <person name="Swalarsk-Parry B.S."/>
            <person name="Vaghefi N."/>
            <person name="Wilken P.M."/>
            <person name="An Z."/>
            <person name="de Beer Z.W."/>
            <person name="De Vos L."/>
            <person name="Chen L."/>
            <person name="Duong T.A."/>
            <person name="Gao Y."/>
            <person name="Hammerbacher A."/>
            <person name="Kikkert J.R."/>
            <person name="Li Y."/>
            <person name="Li H."/>
            <person name="Li K."/>
            <person name="Li Q."/>
            <person name="Liu X."/>
            <person name="Ma X."/>
            <person name="Naidoo K."/>
            <person name="Pethybridge S.J."/>
            <person name="Sun J."/>
            <person name="Steenkamp E.T."/>
            <person name="van der Nest M.A."/>
            <person name="van Wyk S."/>
            <person name="Wingfield M.J."/>
            <person name="Xiong C."/>
            <person name="Yue Q."/>
            <person name="Zhang X."/>
        </authorList>
    </citation>
    <scope>NUCLEOTIDE SEQUENCE [LARGE SCALE GENOMIC DNA]</scope>
    <source>
        <strain evidence="1 2">DSM 5745</strain>
    </source>
</reference>